<name>A0ABR2WK19_9FUNG</name>
<feature type="signal peptide" evidence="1">
    <location>
        <begin position="1"/>
        <end position="20"/>
    </location>
</feature>
<keyword evidence="3" id="KW-1185">Reference proteome</keyword>
<protein>
    <submittedName>
        <fullName evidence="2">Uncharacterized protein</fullName>
    </submittedName>
</protein>
<evidence type="ECO:0000313" key="2">
    <source>
        <dbReference type="EMBL" id="KAK9761826.1"/>
    </source>
</evidence>
<comment type="caution">
    <text evidence="2">The sequence shown here is derived from an EMBL/GenBank/DDBJ whole genome shotgun (WGS) entry which is preliminary data.</text>
</comment>
<accession>A0ABR2WK19</accession>
<dbReference type="EMBL" id="JASJQH010001204">
    <property type="protein sequence ID" value="KAK9761826.1"/>
    <property type="molecule type" value="Genomic_DNA"/>
</dbReference>
<gene>
    <name evidence="2" type="ORF">K7432_012981</name>
</gene>
<keyword evidence="1" id="KW-0732">Signal</keyword>
<sequence length="320" mass="35536">MRSTTCAIVCLMLATSQCLAGPVNVKLLEKMKSLGHSNFMNNQRRWLQTHSISRNHLLTDTKKFNLSKRSKFASATGRSVGKMSLRKRNRIQPSRKLHFSRKLKERSSVKTEIQNLPKSEHHVTKRQLNTSLLDTDVNALQGGKTLDAKVKALKDEQGKPAVDIDALVKRQVNSKLLDAKVIALQEGRTLDAKVKALKDNQGKPAVDIDALVKRQVNSKLLDAKVLALQEGRTLDAKVKALKDDQGKPTVDIDALVKRQVNSKLLDAKVLALQEGRTLDAKVKALKDDQGKPAIDVDALVKRQVVNSKLLDAKMTKENQL</sequence>
<dbReference type="Proteomes" id="UP001479436">
    <property type="component" value="Unassembled WGS sequence"/>
</dbReference>
<evidence type="ECO:0000313" key="3">
    <source>
        <dbReference type="Proteomes" id="UP001479436"/>
    </source>
</evidence>
<organism evidence="2 3">
    <name type="scientific">Basidiobolus ranarum</name>
    <dbReference type="NCBI Taxonomy" id="34480"/>
    <lineage>
        <taxon>Eukaryota</taxon>
        <taxon>Fungi</taxon>
        <taxon>Fungi incertae sedis</taxon>
        <taxon>Zoopagomycota</taxon>
        <taxon>Entomophthoromycotina</taxon>
        <taxon>Basidiobolomycetes</taxon>
        <taxon>Basidiobolales</taxon>
        <taxon>Basidiobolaceae</taxon>
        <taxon>Basidiobolus</taxon>
    </lineage>
</organism>
<feature type="chain" id="PRO_5047290172" evidence="1">
    <location>
        <begin position="21"/>
        <end position="320"/>
    </location>
</feature>
<evidence type="ECO:0000256" key="1">
    <source>
        <dbReference type="SAM" id="SignalP"/>
    </source>
</evidence>
<proteinExistence type="predicted"/>
<reference evidence="2 3" key="1">
    <citation type="submission" date="2023-04" db="EMBL/GenBank/DDBJ databases">
        <title>Genome of Basidiobolus ranarum AG-B5.</title>
        <authorList>
            <person name="Stajich J.E."/>
            <person name="Carter-House D."/>
            <person name="Gryganskyi A."/>
        </authorList>
    </citation>
    <scope>NUCLEOTIDE SEQUENCE [LARGE SCALE GENOMIC DNA]</scope>
    <source>
        <strain evidence="2 3">AG-B5</strain>
    </source>
</reference>